<evidence type="ECO:0000256" key="1">
    <source>
        <dbReference type="ARBA" id="ARBA00022723"/>
    </source>
</evidence>
<evidence type="ECO:0000313" key="9">
    <source>
        <dbReference type="WBParaSite" id="SMUV_0000609101-mRNA-1"/>
    </source>
</evidence>
<dbReference type="SMART" id="SM00256">
    <property type="entry name" value="FBOX"/>
    <property type="match status" value="1"/>
</dbReference>
<accession>A0A0N5ANA9</accession>
<dbReference type="GO" id="GO:0061630">
    <property type="term" value="F:ubiquitin protein ligase activity"/>
    <property type="evidence" value="ECO:0007669"/>
    <property type="project" value="InterPro"/>
</dbReference>
<dbReference type="InterPro" id="IPR013083">
    <property type="entry name" value="Znf_RING/FYVE/PHD"/>
</dbReference>
<dbReference type="Pfam" id="PF15965">
    <property type="entry name" value="zf-TRAF_2"/>
    <property type="match status" value="1"/>
</dbReference>
<dbReference type="Gene3D" id="3.30.40.10">
    <property type="entry name" value="Zinc/RING finger domain, C3HC4 (zinc finger)"/>
    <property type="match status" value="1"/>
</dbReference>
<evidence type="ECO:0000256" key="3">
    <source>
        <dbReference type="ARBA" id="ARBA00022786"/>
    </source>
</evidence>
<dbReference type="SUPFAM" id="SSF81383">
    <property type="entry name" value="F-box domain"/>
    <property type="match status" value="1"/>
</dbReference>
<organism evidence="8 9">
    <name type="scientific">Syphacia muris</name>
    <dbReference type="NCBI Taxonomy" id="451379"/>
    <lineage>
        <taxon>Eukaryota</taxon>
        <taxon>Metazoa</taxon>
        <taxon>Ecdysozoa</taxon>
        <taxon>Nematoda</taxon>
        <taxon>Chromadorea</taxon>
        <taxon>Rhabditida</taxon>
        <taxon>Spirurina</taxon>
        <taxon>Oxyuridomorpha</taxon>
        <taxon>Oxyuroidea</taxon>
        <taxon>Oxyuridae</taxon>
        <taxon>Syphacia</taxon>
    </lineage>
</organism>
<dbReference type="Gene3D" id="3.30.40.150">
    <property type="entry name" value="TRAF-like zinc-finger, N-terminal subdomain"/>
    <property type="match status" value="1"/>
</dbReference>
<dbReference type="InterPro" id="IPR001293">
    <property type="entry name" value="Znf_TRAF"/>
</dbReference>
<keyword evidence="3" id="KW-0833">Ubl conjugation pathway</keyword>
<sequence>MDCSVDIDDHVHCQFCYKIECSYSKCPVKPCPECRTPLHQCKLEDHFLICLKVQAPCPNFYYGCKRLIQRDKTAAHLKDCNASVVFCAFQWHRRVLNQYAKRKMKQYARKLDNCLCSDTNDVSDSLEIDVCSALADQKVVSESYRSSRLFRKRQTDFLNPCHPLLPMRLQDLQQQIKFDDVDSSDEENRKKEEALRKKRSPFESCYLCKIDPTSQHLHKLGNLVENENHAAISNVKDVKPQVSVIPTFYKDRNLFLSIVRERLNPYVAKAENVILGHKGISVYSFLCNNYFRRSEFSDHCDLVHGNCDEFIERCPNFHDGCPFFYYLKKPSWGILRYCEYSDCLIYCPPDVYRDASDNPSRCIPFENLPLLVLNKILGYLDPCSLRCLSATCKYLRHICYNSYGKTTMVLLKWKKLDTGNWTEACYVCFLLFFRTFCV</sequence>
<proteinExistence type="predicted"/>
<dbReference type="PROSITE" id="PS50145">
    <property type="entry name" value="ZF_TRAF"/>
    <property type="match status" value="1"/>
</dbReference>
<feature type="zinc finger region" description="TRAF-type" evidence="5">
    <location>
        <begin position="46"/>
        <end position="89"/>
    </location>
</feature>
<dbReference type="PANTHER" id="PTHR15933:SF20">
    <property type="entry name" value="F-BOX DOMAIN-CONTAINING PROTEIN"/>
    <property type="match status" value="1"/>
</dbReference>
<dbReference type="PANTHER" id="PTHR15933">
    <property type="entry name" value="PROTEIN CBG16327"/>
    <property type="match status" value="1"/>
</dbReference>
<dbReference type="WBParaSite" id="SMUV_0000609101-mRNA-1">
    <property type="protein sequence ID" value="SMUV_0000609101-mRNA-1"/>
    <property type="gene ID" value="SMUV_0000609101"/>
</dbReference>
<dbReference type="InterPro" id="IPR001810">
    <property type="entry name" value="F-box_dom"/>
</dbReference>
<evidence type="ECO:0000256" key="2">
    <source>
        <dbReference type="ARBA" id="ARBA00022771"/>
    </source>
</evidence>
<dbReference type="STRING" id="451379.A0A0N5ANA9"/>
<protein>
    <submittedName>
        <fullName evidence="9">F-box only protein 30</fullName>
    </submittedName>
</protein>
<dbReference type="InterPro" id="IPR036047">
    <property type="entry name" value="F-box-like_dom_sf"/>
</dbReference>
<feature type="domain" description="F-box" evidence="7">
    <location>
        <begin position="362"/>
        <end position="416"/>
    </location>
</feature>
<dbReference type="InterPro" id="IPR043013">
    <property type="entry name" value="Znf_TRAF_N"/>
</dbReference>
<keyword evidence="1 5" id="KW-0479">Metal-binding</keyword>
<dbReference type="Proteomes" id="UP000046393">
    <property type="component" value="Unplaced"/>
</dbReference>
<keyword evidence="8" id="KW-1185">Reference proteome</keyword>
<dbReference type="PROSITE" id="PS50181">
    <property type="entry name" value="FBOX"/>
    <property type="match status" value="1"/>
</dbReference>
<dbReference type="AlphaFoldDB" id="A0A0N5ANA9"/>
<keyword evidence="2 5" id="KW-0863">Zinc-finger</keyword>
<reference evidence="9" key="1">
    <citation type="submission" date="2017-02" db="UniProtKB">
        <authorList>
            <consortium name="WormBaseParasite"/>
        </authorList>
    </citation>
    <scope>IDENTIFICATION</scope>
</reference>
<evidence type="ECO:0000259" key="7">
    <source>
        <dbReference type="PROSITE" id="PS50181"/>
    </source>
</evidence>
<evidence type="ECO:0000256" key="5">
    <source>
        <dbReference type="PROSITE-ProRule" id="PRU00207"/>
    </source>
</evidence>
<evidence type="ECO:0000259" key="6">
    <source>
        <dbReference type="PROSITE" id="PS50145"/>
    </source>
</evidence>
<dbReference type="InterPro" id="IPR031890">
    <property type="entry name" value="Fbxo30/Fbxo40"/>
</dbReference>
<dbReference type="Pfam" id="PF15966">
    <property type="entry name" value="F-box_4"/>
    <property type="match status" value="1"/>
</dbReference>
<dbReference type="GO" id="GO:0008270">
    <property type="term" value="F:zinc ion binding"/>
    <property type="evidence" value="ECO:0007669"/>
    <property type="project" value="UniProtKB-KW"/>
</dbReference>
<evidence type="ECO:0000313" key="8">
    <source>
        <dbReference type="Proteomes" id="UP000046393"/>
    </source>
</evidence>
<keyword evidence="4 5" id="KW-0862">Zinc</keyword>
<evidence type="ECO:0000256" key="4">
    <source>
        <dbReference type="ARBA" id="ARBA00022833"/>
    </source>
</evidence>
<dbReference type="CDD" id="cd09917">
    <property type="entry name" value="F-box_SF"/>
    <property type="match status" value="1"/>
</dbReference>
<feature type="domain" description="TRAF-type" evidence="6">
    <location>
        <begin position="46"/>
        <end position="89"/>
    </location>
</feature>
<name>A0A0N5ANA9_9BILA</name>